<dbReference type="SUPFAM" id="SSF49879">
    <property type="entry name" value="SMAD/FHA domain"/>
    <property type="match status" value="1"/>
</dbReference>
<keyword evidence="2" id="KW-0472">Membrane</keyword>
<evidence type="ECO:0000256" key="1">
    <source>
        <dbReference type="ARBA" id="ARBA00022729"/>
    </source>
</evidence>
<dbReference type="KEGG" id="sgi:SGRAN_1241"/>
<protein>
    <submittedName>
        <fullName evidence="3">Cytochrome C family protein</fullName>
    </submittedName>
</protein>
<dbReference type="Proteomes" id="UP000058599">
    <property type="component" value="Chromosome"/>
</dbReference>
<name>A0AA86GJC1_9SPHN</name>
<dbReference type="RefSeq" id="WP_067181680.1">
    <property type="nucleotide sequence ID" value="NZ_CP012199.1"/>
</dbReference>
<dbReference type="CDD" id="cd00060">
    <property type="entry name" value="FHA"/>
    <property type="match status" value="1"/>
</dbReference>
<keyword evidence="2" id="KW-0812">Transmembrane</keyword>
<keyword evidence="1" id="KW-0732">Signal</keyword>
<dbReference type="InterPro" id="IPR008984">
    <property type="entry name" value="SMAD_FHA_dom_sf"/>
</dbReference>
<feature type="transmembrane region" description="Helical" evidence="2">
    <location>
        <begin position="140"/>
        <end position="161"/>
    </location>
</feature>
<dbReference type="PANTHER" id="PTHR35038:SF10">
    <property type="entry name" value="HIGH-MOLECULAR-WEIGHT CYTOCHROME C"/>
    <property type="match status" value="1"/>
</dbReference>
<dbReference type="CDD" id="cd08168">
    <property type="entry name" value="Cytochrom_C3"/>
    <property type="match status" value="1"/>
</dbReference>
<keyword evidence="2" id="KW-1133">Transmembrane helix</keyword>
<keyword evidence="4" id="KW-1185">Reference proteome</keyword>
<accession>A0AA86GJC1</accession>
<evidence type="ECO:0000313" key="4">
    <source>
        <dbReference type="Proteomes" id="UP000058599"/>
    </source>
</evidence>
<dbReference type="SUPFAM" id="SSF48695">
    <property type="entry name" value="Multiheme cytochromes"/>
    <property type="match status" value="2"/>
</dbReference>
<reference evidence="3 4" key="1">
    <citation type="journal article" date="2016" name="BMC Genomics">
        <title>Genomic analysis of the nitrate-respiring Sphingopyxis granuli (formerly Sphingomonas macrogoltabida) strain TFA.</title>
        <authorList>
            <person name="Garcia-Romero I."/>
            <person name="Perez-Pulido A.J."/>
            <person name="Gonzalez-Flores Y.E."/>
            <person name="Reyes-Ramirez F."/>
            <person name="Santero E."/>
            <person name="Floriano B."/>
        </authorList>
    </citation>
    <scope>NUCLEOTIDE SEQUENCE [LARGE SCALE GENOMIC DNA]</scope>
    <source>
        <strain evidence="3 4">TFA</strain>
    </source>
</reference>
<dbReference type="PANTHER" id="PTHR35038">
    <property type="entry name" value="DISSIMILATORY SULFITE REDUCTASE SIRA"/>
    <property type="match status" value="1"/>
</dbReference>
<dbReference type="Gene3D" id="3.90.10.10">
    <property type="entry name" value="Cytochrome C3"/>
    <property type="match status" value="3"/>
</dbReference>
<evidence type="ECO:0000313" key="3">
    <source>
        <dbReference type="EMBL" id="AMG73633.1"/>
    </source>
</evidence>
<gene>
    <name evidence="3" type="ORF">SGRAN_1241</name>
</gene>
<dbReference type="Gene3D" id="2.60.200.20">
    <property type="match status" value="1"/>
</dbReference>
<dbReference type="EMBL" id="CP012199">
    <property type="protein sequence ID" value="AMG73633.1"/>
    <property type="molecule type" value="Genomic_DNA"/>
</dbReference>
<dbReference type="AlphaFoldDB" id="A0AA86GJC1"/>
<organism evidence="3 4">
    <name type="scientific">Sphingopyxis granuli</name>
    <dbReference type="NCBI Taxonomy" id="267128"/>
    <lineage>
        <taxon>Bacteria</taxon>
        <taxon>Pseudomonadati</taxon>
        <taxon>Pseudomonadota</taxon>
        <taxon>Alphaproteobacteria</taxon>
        <taxon>Sphingomonadales</taxon>
        <taxon>Sphingomonadaceae</taxon>
        <taxon>Sphingopyxis</taxon>
    </lineage>
</organism>
<sequence length="648" mass="69539">MSFILRRIATTKTGKQIVRDQPLPGDTITLGRESGNGIHIPDLAVNPHHATISSSDGRHVHVAAQEGLGFDLNGRTLDAADIDSAAGAELRFGGHRLTIAREGDAIVLLVERIDELSQSSKDVDEAKAFSLAGTMPGKRLGAWAFAILVFLAFLAGPIWAWHSYRQVDERPGGYHADLAWSSGPLSSAHKSLKGDCQSCHVDAFVAVTDKACVGCHTGEHKAMSAAHANAPTAMLLAARHPPGVGERILAGFAKTFNRPQGRCVDCHTEHEGAGPMPATPQKFCADCHDGMQARLMKAGFEPTVADAADFGTLHPEFRPLVRTAPGAKPVRAALSKGAIVDQGGLKFPHDLHLQTNGGVARMAASFRGRHGFGQKLECANCHRPDADGVGIRPVEMERDCAMCHSLAFETVGGVTRTLRHGEPRQVVADLIAYYRSTPPTRPLQLGGMERRRPGQYAEGQVYNIYFREVAVRPNRAEDAVRAVFSKGGACYDCHTIFAPAAGNDWRVMAVNQTPHFLTKGWFDHDAHRETDCADCHVAATRSKAASDLLIPGLRQCRDCHVGEGGARLVKVETATESPCAMCHEYHSDGGKPWVPARQRRKGSAAIADRPPSAAQAVSLITGPGVRGLYDEIWRGSAPKLASTTGRGG</sequence>
<proteinExistence type="predicted"/>
<dbReference type="InterPro" id="IPR036280">
    <property type="entry name" value="Multihaem_cyt_sf"/>
</dbReference>
<dbReference type="InterPro" id="IPR051829">
    <property type="entry name" value="Multiheme_Cytochr_ET"/>
</dbReference>
<evidence type="ECO:0000256" key="2">
    <source>
        <dbReference type="SAM" id="Phobius"/>
    </source>
</evidence>